<evidence type="ECO:0000256" key="5">
    <source>
        <dbReference type="ARBA" id="ARBA00023136"/>
    </source>
</evidence>
<sequence>MPSPLSNRVTSLIRRHVAFLSWALLVDWIVVVGLWWISRYIERQEPYKRDVVHYLGDRDISWPHIGNERVSVRKLNLLSVYLPLAVIVLVSALRRSVHEMHHGALGLLASRALMAITVEFIKNRVGRLRPDFLDRCAYSVLSHDCTGPYELVKDGRRSFPSGHSSSSFQGLFFLCLFFAGKNGAFAFQARFPRSNLLQSRMLRLAITLSPLLLAVWIAITRLEDHMHHPTDVIAGSTIGIIAASIGYAMYWYNPFDVENLGVMGCARKIYGAEEGEGELFLEGDAVESDLEESGRRGAVEEC</sequence>
<gene>
    <name evidence="8" type="ORF">BQ2448_7194</name>
</gene>
<dbReference type="InterPro" id="IPR043216">
    <property type="entry name" value="PAP-like"/>
</dbReference>
<keyword evidence="9" id="KW-1185">Reference proteome</keyword>
<dbReference type="EMBL" id="FMSP01000018">
    <property type="protein sequence ID" value="SCV73268.1"/>
    <property type="molecule type" value="Genomic_DNA"/>
</dbReference>
<organism evidence="8 9">
    <name type="scientific">Microbotryum intermedium</name>
    <dbReference type="NCBI Taxonomy" id="269621"/>
    <lineage>
        <taxon>Eukaryota</taxon>
        <taxon>Fungi</taxon>
        <taxon>Dikarya</taxon>
        <taxon>Basidiomycota</taxon>
        <taxon>Pucciniomycotina</taxon>
        <taxon>Microbotryomycetes</taxon>
        <taxon>Microbotryales</taxon>
        <taxon>Microbotryaceae</taxon>
        <taxon>Microbotryum</taxon>
    </lineage>
</organism>
<dbReference type="SMART" id="SM00014">
    <property type="entry name" value="acidPPc"/>
    <property type="match status" value="1"/>
</dbReference>
<dbReference type="GO" id="GO:0006644">
    <property type="term" value="P:phospholipid metabolic process"/>
    <property type="evidence" value="ECO:0007669"/>
    <property type="project" value="InterPro"/>
</dbReference>
<dbReference type="Pfam" id="PF01569">
    <property type="entry name" value="PAP2"/>
    <property type="match status" value="1"/>
</dbReference>
<reference evidence="9" key="1">
    <citation type="submission" date="2016-09" db="EMBL/GenBank/DDBJ databases">
        <authorList>
            <person name="Jeantristanb JTB J.-T."/>
            <person name="Ricardo R."/>
        </authorList>
    </citation>
    <scope>NUCLEOTIDE SEQUENCE [LARGE SCALE GENOMIC DNA]</scope>
</reference>
<dbReference type="SUPFAM" id="SSF48317">
    <property type="entry name" value="Acid phosphatase/Vanadium-dependent haloperoxidase"/>
    <property type="match status" value="1"/>
</dbReference>
<evidence type="ECO:0000256" key="1">
    <source>
        <dbReference type="ARBA" id="ARBA00004141"/>
    </source>
</evidence>
<comment type="subcellular location">
    <subcellularLocation>
        <location evidence="1">Membrane</location>
        <topology evidence="1">Multi-pass membrane protein</topology>
    </subcellularLocation>
</comment>
<keyword evidence="5 6" id="KW-0472">Membrane</keyword>
<dbReference type="GO" id="GO:0008195">
    <property type="term" value="F:phosphatidate phosphatase activity"/>
    <property type="evidence" value="ECO:0007669"/>
    <property type="project" value="TreeGrafter"/>
</dbReference>
<dbReference type="InterPro" id="IPR036938">
    <property type="entry name" value="PAP2/HPO_sf"/>
</dbReference>
<feature type="transmembrane region" description="Helical" evidence="6">
    <location>
        <begin position="232"/>
        <end position="252"/>
    </location>
</feature>
<evidence type="ECO:0000256" key="3">
    <source>
        <dbReference type="ARBA" id="ARBA00022692"/>
    </source>
</evidence>
<proteinExistence type="inferred from homology"/>
<evidence type="ECO:0000256" key="6">
    <source>
        <dbReference type="SAM" id="Phobius"/>
    </source>
</evidence>
<feature type="transmembrane region" description="Helical" evidence="6">
    <location>
        <begin position="20"/>
        <end position="38"/>
    </location>
</feature>
<evidence type="ECO:0000256" key="4">
    <source>
        <dbReference type="ARBA" id="ARBA00022989"/>
    </source>
</evidence>
<dbReference type="STRING" id="269621.A0A238FPZ0"/>
<dbReference type="GO" id="GO:0046839">
    <property type="term" value="P:phospholipid dephosphorylation"/>
    <property type="evidence" value="ECO:0007669"/>
    <property type="project" value="TreeGrafter"/>
</dbReference>
<dbReference type="AlphaFoldDB" id="A0A238FPZ0"/>
<protein>
    <submittedName>
        <fullName evidence="8">BQ2448_7194 protein</fullName>
    </submittedName>
</protein>
<feature type="transmembrane region" description="Helical" evidence="6">
    <location>
        <begin position="75"/>
        <end position="94"/>
    </location>
</feature>
<name>A0A238FPZ0_9BASI</name>
<dbReference type="GO" id="GO:0016020">
    <property type="term" value="C:membrane"/>
    <property type="evidence" value="ECO:0007669"/>
    <property type="project" value="UniProtKB-SubCell"/>
</dbReference>
<dbReference type="PANTHER" id="PTHR10165:SF35">
    <property type="entry name" value="RE23632P"/>
    <property type="match status" value="1"/>
</dbReference>
<evidence type="ECO:0000256" key="2">
    <source>
        <dbReference type="ARBA" id="ARBA00008816"/>
    </source>
</evidence>
<dbReference type="Gene3D" id="1.20.144.10">
    <property type="entry name" value="Phosphatidic acid phosphatase type 2/haloperoxidase"/>
    <property type="match status" value="1"/>
</dbReference>
<feature type="transmembrane region" description="Helical" evidence="6">
    <location>
        <begin position="201"/>
        <end position="220"/>
    </location>
</feature>
<keyword evidence="3 6" id="KW-0812">Transmembrane</keyword>
<dbReference type="InterPro" id="IPR000326">
    <property type="entry name" value="PAP2/HPO"/>
</dbReference>
<accession>A0A238FPZ0</accession>
<evidence type="ECO:0000313" key="8">
    <source>
        <dbReference type="EMBL" id="SCV73268.1"/>
    </source>
</evidence>
<evidence type="ECO:0000259" key="7">
    <source>
        <dbReference type="SMART" id="SM00014"/>
    </source>
</evidence>
<feature type="transmembrane region" description="Helical" evidence="6">
    <location>
        <begin position="171"/>
        <end position="189"/>
    </location>
</feature>
<dbReference type="Proteomes" id="UP000198372">
    <property type="component" value="Unassembled WGS sequence"/>
</dbReference>
<dbReference type="OrthoDB" id="10030083at2759"/>
<evidence type="ECO:0000313" key="9">
    <source>
        <dbReference type="Proteomes" id="UP000198372"/>
    </source>
</evidence>
<keyword evidence="4 6" id="KW-1133">Transmembrane helix</keyword>
<comment type="similarity">
    <text evidence="2">Belongs to the PA-phosphatase related phosphoesterase family.</text>
</comment>
<dbReference type="PANTHER" id="PTHR10165">
    <property type="entry name" value="LIPID PHOSPHATE PHOSPHATASE"/>
    <property type="match status" value="1"/>
</dbReference>
<feature type="domain" description="Phosphatidic acid phosphatase type 2/haloperoxidase" evidence="7">
    <location>
        <begin position="104"/>
        <end position="247"/>
    </location>
</feature>